<proteinExistence type="predicted"/>
<organism evidence="1">
    <name type="scientific">Arundo donax</name>
    <name type="common">Giant reed</name>
    <name type="synonym">Donax arundinaceus</name>
    <dbReference type="NCBI Taxonomy" id="35708"/>
    <lineage>
        <taxon>Eukaryota</taxon>
        <taxon>Viridiplantae</taxon>
        <taxon>Streptophyta</taxon>
        <taxon>Embryophyta</taxon>
        <taxon>Tracheophyta</taxon>
        <taxon>Spermatophyta</taxon>
        <taxon>Magnoliopsida</taxon>
        <taxon>Liliopsida</taxon>
        <taxon>Poales</taxon>
        <taxon>Poaceae</taxon>
        <taxon>PACMAD clade</taxon>
        <taxon>Arundinoideae</taxon>
        <taxon>Arundineae</taxon>
        <taxon>Arundo</taxon>
    </lineage>
</organism>
<name>A0A0A9SGY2_ARUDO</name>
<dbReference type="EMBL" id="GBRH01239208">
    <property type="protein sequence ID" value="JAD58687.1"/>
    <property type="molecule type" value="Transcribed_RNA"/>
</dbReference>
<accession>A0A0A9SGY2</accession>
<dbReference type="AlphaFoldDB" id="A0A0A9SGY2"/>
<sequence>MLISSTSLAFSVFTCHARNFLIRVLCNFDCHLQ</sequence>
<reference evidence="1" key="2">
    <citation type="journal article" date="2015" name="Data Brief">
        <title>Shoot transcriptome of the giant reed, Arundo donax.</title>
        <authorList>
            <person name="Barrero R.A."/>
            <person name="Guerrero F.D."/>
            <person name="Moolhuijzen P."/>
            <person name="Goolsby J.A."/>
            <person name="Tidwell J."/>
            <person name="Bellgard S.E."/>
            <person name="Bellgard M.I."/>
        </authorList>
    </citation>
    <scope>NUCLEOTIDE SEQUENCE</scope>
    <source>
        <tissue evidence="1">Shoot tissue taken approximately 20 cm above the soil surface</tissue>
    </source>
</reference>
<evidence type="ECO:0000313" key="1">
    <source>
        <dbReference type="EMBL" id="JAD58687.1"/>
    </source>
</evidence>
<reference evidence="1" key="1">
    <citation type="submission" date="2014-09" db="EMBL/GenBank/DDBJ databases">
        <authorList>
            <person name="Magalhaes I.L.F."/>
            <person name="Oliveira U."/>
            <person name="Santos F.R."/>
            <person name="Vidigal T.H.D.A."/>
            <person name="Brescovit A.D."/>
            <person name="Santos A.J."/>
        </authorList>
    </citation>
    <scope>NUCLEOTIDE SEQUENCE</scope>
    <source>
        <tissue evidence="1">Shoot tissue taken approximately 20 cm above the soil surface</tissue>
    </source>
</reference>
<protein>
    <submittedName>
        <fullName evidence="1">Uncharacterized protein</fullName>
    </submittedName>
</protein>